<accession>A0ABV3XXU2</accession>
<dbReference type="InterPro" id="IPR027268">
    <property type="entry name" value="Peptidase_M4/M1_CTD_sf"/>
</dbReference>
<sequence length="661" mass="70395">MTLRPRLRPVALAVGLLLGLSAAHPGLAQSGGDTPPPVLSVDMTIDTATGDVTIAARMERPAGAVRLPAVDWLSAERVGIEATHAALDAADGIAPSDHAGRTLDMRFTGVLPRPSEPPGRVAWSAEASYLVGGRWLPADGTPVREYEIAVTVDAGQRVAATGSLLSDGVEAGKRRTAFRFTGRGGDLGVFIGAYTVQETAHRDLTLRTYFAERESALSARYLGAVAGYIDRYEAVVGPYPYDSFAVVSAPIPVGLGFAGLTYVSEAILAHPYMQGRSLAHEVLHSWWGNAVGVDYASGNWAEGLTTFQADYALAEEQGGGAARDMRIGWLRDLAALPEGAMQPLTAFRSASHAGDQSQGYGKAALVFHMLRDDIGRDAFGAGIRRLYADNRAGIAGWRDLQAAFEAASGRALGAFFDQWIGRPGLPRVEIGDVALTDRADGPELRLLLRQSQPAYRLRVPVVIETVSGPVAEVVEMTGATAAARFRLSSRPLSVAVDPGFDLARRPLEGELAPILRSIRGAGAITGIAASQVDGVPQAIEDTLGGLLRGHAIDWRERDSDNRDGVTLVAGLTGDVMRRRADLLATESPVSPASGSTRVWVERDAEGRIWAFVSADSLGDLRTDLRALRYYAGESYVVFEGGRKTESGVWPTSTSPMRVVFE</sequence>
<gene>
    <name evidence="3" type="ORF">Ga0609869_002515</name>
</gene>
<keyword evidence="4" id="KW-1185">Reference proteome</keyword>
<dbReference type="Proteomes" id="UP001560019">
    <property type="component" value="Unassembled WGS sequence"/>
</dbReference>
<feature type="chain" id="PRO_5045925393" evidence="1">
    <location>
        <begin position="29"/>
        <end position="661"/>
    </location>
</feature>
<dbReference type="Gene3D" id="1.10.390.10">
    <property type="entry name" value="Neutral Protease Domain 2"/>
    <property type="match status" value="1"/>
</dbReference>
<feature type="domain" description="Peptidase M1 membrane alanine aminopeptidase" evidence="2">
    <location>
        <begin position="278"/>
        <end position="419"/>
    </location>
</feature>
<keyword evidence="3" id="KW-0645">Protease</keyword>
<dbReference type="InterPro" id="IPR034015">
    <property type="entry name" value="M1_LTA4H"/>
</dbReference>
<dbReference type="RefSeq" id="WP_125402915.1">
    <property type="nucleotide sequence ID" value="NZ_JBEHHI010000002.1"/>
</dbReference>
<keyword evidence="3" id="KW-0031">Aminopeptidase</keyword>
<keyword evidence="1" id="KW-0732">Signal</keyword>
<keyword evidence="3" id="KW-0378">Hydrolase</keyword>
<dbReference type="EMBL" id="JBEHHI010000002">
    <property type="protein sequence ID" value="MEX5729162.1"/>
    <property type="molecule type" value="Genomic_DNA"/>
</dbReference>
<proteinExistence type="predicted"/>
<dbReference type="InterPro" id="IPR014782">
    <property type="entry name" value="Peptidase_M1_dom"/>
</dbReference>
<feature type="signal peptide" evidence="1">
    <location>
        <begin position="1"/>
        <end position="28"/>
    </location>
</feature>
<protein>
    <submittedName>
        <fullName evidence="3">Aminopeptidase N</fullName>
    </submittedName>
</protein>
<comment type="caution">
    <text evidence="3">The sequence shown here is derived from an EMBL/GenBank/DDBJ whole genome shotgun (WGS) entry which is preliminary data.</text>
</comment>
<dbReference type="SUPFAM" id="SSF55486">
    <property type="entry name" value="Metalloproteases ('zincins'), catalytic domain"/>
    <property type="match status" value="1"/>
</dbReference>
<evidence type="ECO:0000313" key="3">
    <source>
        <dbReference type="EMBL" id="MEX5729162.1"/>
    </source>
</evidence>
<organism evidence="3 4">
    <name type="scientific">Rhodovulum iodosum</name>
    <dbReference type="NCBI Taxonomy" id="68291"/>
    <lineage>
        <taxon>Bacteria</taxon>
        <taxon>Pseudomonadati</taxon>
        <taxon>Pseudomonadota</taxon>
        <taxon>Alphaproteobacteria</taxon>
        <taxon>Rhodobacterales</taxon>
        <taxon>Paracoccaceae</taxon>
        <taxon>Rhodovulum</taxon>
    </lineage>
</organism>
<evidence type="ECO:0000259" key="2">
    <source>
        <dbReference type="Pfam" id="PF01433"/>
    </source>
</evidence>
<dbReference type="PANTHER" id="PTHR45726:SF3">
    <property type="entry name" value="LEUKOTRIENE A-4 HYDROLASE"/>
    <property type="match status" value="1"/>
</dbReference>
<evidence type="ECO:0000256" key="1">
    <source>
        <dbReference type="SAM" id="SignalP"/>
    </source>
</evidence>
<name>A0ABV3XXU2_9RHOB</name>
<dbReference type="GO" id="GO:0004177">
    <property type="term" value="F:aminopeptidase activity"/>
    <property type="evidence" value="ECO:0007669"/>
    <property type="project" value="UniProtKB-KW"/>
</dbReference>
<reference evidence="3 4" key="1">
    <citation type="submission" date="2024-06" db="EMBL/GenBank/DDBJ databases">
        <title>Genome of Rhodovulum iodosum, a marine photoferrotroph.</title>
        <authorList>
            <person name="Bianchini G."/>
            <person name="Nikeleit V."/>
            <person name="Kappler A."/>
            <person name="Bryce C."/>
            <person name="Sanchez-Baracaldo P."/>
        </authorList>
    </citation>
    <scope>NUCLEOTIDE SEQUENCE [LARGE SCALE GENOMIC DNA]</scope>
    <source>
        <strain evidence="3 4">UT/N1</strain>
    </source>
</reference>
<dbReference type="Pfam" id="PF01433">
    <property type="entry name" value="Peptidase_M1"/>
    <property type="match status" value="1"/>
</dbReference>
<evidence type="ECO:0000313" key="4">
    <source>
        <dbReference type="Proteomes" id="UP001560019"/>
    </source>
</evidence>
<dbReference type="PANTHER" id="PTHR45726">
    <property type="entry name" value="LEUKOTRIENE A-4 HYDROLASE"/>
    <property type="match status" value="1"/>
</dbReference>